<comment type="similarity">
    <text evidence="2">Belongs to the binding-protein-dependent transport system permease family. CysTW subfamily.</text>
</comment>
<evidence type="ECO:0000256" key="6">
    <source>
        <dbReference type="ARBA" id="ARBA00022989"/>
    </source>
</evidence>
<dbReference type="PANTHER" id="PTHR42929">
    <property type="entry name" value="INNER MEMBRANE ABC TRANSPORTER PERMEASE PROTEIN YDCU-RELATED-RELATED"/>
    <property type="match status" value="1"/>
</dbReference>
<dbReference type="SUPFAM" id="SSF161098">
    <property type="entry name" value="MetI-like"/>
    <property type="match status" value="1"/>
</dbReference>
<evidence type="ECO:0000256" key="5">
    <source>
        <dbReference type="ARBA" id="ARBA00022692"/>
    </source>
</evidence>
<evidence type="ECO:0000259" key="9">
    <source>
        <dbReference type="PROSITE" id="PS50928"/>
    </source>
</evidence>
<evidence type="ECO:0000313" key="10">
    <source>
        <dbReference type="EMBL" id="GGF70770.1"/>
    </source>
</evidence>
<evidence type="ECO:0000313" key="11">
    <source>
        <dbReference type="Proteomes" id="UP000606044"/>
    </source>
</evidence>
<gene>
    <name evidence="10" type="ORF">GCM10007301_33150</name>
</gene>
<sequence>MAHTNAPTGRSIPLAGRGIRLAFVLPALILLGLFFVLPLISVAREAAAENGAAFGRVLRDPVFWQGVKGSLVLGTLAPAFSVVVGFLVALHLSRLSEGVKALALFAISLPLTFSGLVIAYGFILVFGRSGFVTLLLAKLGADPAVVGGFIFSPVGLGLAYSYYLIPRVVLVMLPVLSNFDRSQIAAARSLGAGNITAHLDVLVPQVMPALITAFCLTSAVAIGAYGTALALVGTQVNILPLVLYSKISDAGSDFPAAAAISLLLMGLCCLVVGVAELFRPRRVV</sequence>
<dbReference type="GO" id="GO:0055085">
    <property type="term" value="P:transmembrane transport"/>
    <property type="evidence" value="ECO:0007669"/>
    <property type="project" value="InterPro"/>
</dbReference>
<dbReference type="RefSeq" id="WP_188580512.1">
    <property type="nucleotide sequence ID" value="NZ_BMCT01000004.1"/>
</dbReference>
<keyword evidence="6 8" id="KW-1133">Transmembrane helix</keyword>
<dbReference type="GO" id="GO:0005886">
    <property type="term" value="C:plasma membrane"/>
    <property type="evidence" value="ECO:0007669"/>
    <property type="project" value="UniProtKB-SubCell"/>
</dbReference>
<keyword evidence="3 8" id="KW-0813">Transport</keyword>
<dbReference type="InterPro" id="IPR035906">
    <property type="entry name" value="MetI-like_sf"/>
</dbReference>
<dbReference type="CDD" id="cd06261">
    <property type="entry name" value="TM_PBP2"/>
    <property type="match status" value="1"/>
</dbReference>
<feature type="domain" description="ABC transmembrane type-1" evidence="9">
    <location>
        <begin position="67"/>
        <end position="275"/>
    </location>
</feature>
<feature type="transmembrane region" description="Helical" evidence="8">
    <location>
        <begin position="144"/>
        <end position="165"/>
    </location>
</feature>
<feature type="transmembrane region" description="Helical" evidence="8">
    <location>
        <begin position="209"/>
        <end position="234"/>
    </location>
</feature>
<dbReference type="AlphaFoldDB" id="A0A917C6U6"/>
<dbReference type="InterPro" id="IPR000515">
    <property type="entry name" value="MetI-like"/>
</dbReference>
<evidence type="ECO:0000256" key="3">
    <source>
        <dbReference type="ARBA" id="ARBA00022448"/>
    </source>
</evidence>
<feature type="transmembrane region" description="Helical" evidence="8">
    <location>
        <begin position="71"/>
        <end position="90"/>
    </location>
</feature>
<evidence type="ECO:0000256" key="8">
    <source>
        <dbReference type="RuleBase" id="RU363032"/>
    </source>
</evidence>
<dbReference type="Gene3D" id="1.10.3720.10">
    <property type="entry name" value="MetI-like"/>
    <property type="match status" value="1"/>
</dbReference>
<keyword evidence="11" id="KW-1185">Reference proteome</keyword>
<dbReference type="Pfam" id="PF00528">
    <property type="entry name" value="BPD_transp_1"/>
    <property type="match status" value="1"/>
</dbReference>
<keyword evidence="4" id="KW-1003">Cell membrane</keyword>
<dbReference type="EMBL" id="BMCT01000004">
    <property type="protein sequence ID" value="GGF70770.1"/>
    <property type="molecule type" value="Genomic_DNA"/>
</dbReference>
<evidence type="ECO:0000256" key="2">
    <source>
        <dbReference type="ARBA" id="ARBA00007069"/>
    </source>
</evidence>
<feature type="transmembrane region" description="Helical" evidence="8">
    <location>
        <begin position="102"/>
        <end position="124"/>
    </location>
</feature>
<dbReference type="PROSITE" id="PS50928">
    <property type="entry name" value="ABC_TM1"/>
    <property type="match status" value="1"/>
</dbReference>
<organism evidence="10 11">
    <name type="scientific">Azorhizobium oxalatiphilum</name>
    <dbReference type="NCBI Taxonomy" id="980631"/>
    <lineage>
        <taxon>Bacteria</taxon>
        <taxon>Pseudomonadati</taxon>
        <taxon>Pseudomonadota</taxon>
        <taxon>Alphaproteobacteria</taxon>
        <taxon>Hyphomicrobiales</taxon>
        <taxon>Xanthobacteraceae</taxon>
        <taxon>Azorhizobium</taxon>
    </lineage>
</organism>
<accession>A0A917C6U6</accession>
<dbReference type="PANTHER" id="PTHR42929:SF1">
    <property type="entry name" value="INNER MEMBRANE ABC TRANSPORTER PERMEASE PROTEIN YDCU-RELATED"/>
    <property type="match status" value="1"/>
</dbReference>
<feature type="transmembrane region" description="Helical" evidence="8">
    <location>
        <begin position="21"/>
        <end position="40"/>
    </location>
</feature>
<reference evidence="10" key="2">
    <citation type="submission" date="2020-09" db="EMBL/GenBank/DDBJ databases">
        <authorList>
            <person name="Sun Q."/>
            <person name="Sedlacek I."/>
        </authorList>
    </citation>
    <scope>NUCLEOTIDE SEQUENCE</scope>
    <source>
        <strain evidence="10">CCM 7897</strain>
    </source>
</reference>
<reference evidence="10" key="1">
    <citation type="journal article" date="2014" name="Int. J. Syst. Evol. Microbiol.">
        <title>Complete genome sequence of Corynebacterium casei LMG S-19264T (=DSM 44701T), isolated from a smear-ripened cheese.</title>
        <authorList>
            <consortium name="US DOE Joint Genome Institute (JGI-PGF)"/>
            <person name="Walter F."/>
            <person name="Albersmeier A."/>
            <person name="Kalinowski J."/>
            <person name="Ruckert C."/>
        </authorList>
    </citation>
    <scope>NUCLEOTIDE SEQUENCE</scope>
    <source>
        <strain evidence="10">CCM 7897</strain>
    </source>
</reference>
<evidence type="ECO:0000256" key="7">
    <source>
        <dbReference type="ARBA" id="ARBA00023136"/>
    </source>
</evidence>
<evidence type="ECO:0000256" key="4">
    <source>
        <dbReference type="ARBA" id="ARBA00022475"/>
    </source>
</evidence>
<name>A0A917C6U6_9HYPH</name>
<comment type="caution">
    <text evidence="10">The sequence shown here is derived from an EMBL/GenBank/DDBJ whole genome shotgun (WGS) entry which is preliminary data.</text>
</comment>
<keyword evidence="5 8" id="KW-0812">Transmembrane</keyword>
<keyword evidence="7 8" id="KW-0472">Membrane</keyword>
<evidence type="ECO:0000256" key="1">
    <source>
        <dbReference type="ARBA" id="ARBA00004651"/>
    </source>
</evidence>
<comment type="subcellular location">
    <subcellularLocation>
        <location evidence="1 8">Cell membrane</location>
        <topology evidence="1 8">Multi-pass membrane protein</topology>
    </subcellularLocation>
</comment>
<dbReference type="Proteomes" id="UP000606044">
    <property type="component" value="Unassembled WGS sequence"/>
</dbReference>
<proteinExistence type="inferred from homology"/>
<protein>
    <submittedName>
        <fullName evidence="10">ABC transporter permease</fullName>
    </submittedName>
</protein>
<feature type="transmembrane region" description="Helical" evidence="8">
    <location>
        <begin position="254"/>
        <end position="278"/>
    </location>
</feature>